<sequence length="51" mass="5427">VGSSSASGDLSGAALVSYLLFEAPFTQEVMALGERDTLAQRQAVCEFFGWL</sequence>
<name>A0A7Y7YJC9_9PSED</name>
<accession>A0A7Y7YJC9</accession>
<gene>
    <name evidence="1" type="ORF">HX876_35370</name>
</gene>
<dbReference type="Proteomes" id="UP000520592">
    <property type="component" value="Unassembled WGS sequence"/>
</dbReference>
<reference evidence="1 2" key="1">
    <citation type="submission" date="2020-04" db="EMBL/GenBank/DDBJ databases">
        <title>Molecular characterization of pseudomonads from Agaricus bisporus reveal novel blotch 2 pathogens in Western Europe.</title>
        <authorList>
            <person name="Taparia T."/>
            <person name="Krijger M."/>
            <person name="Haynes E."/>
            <person name="Elpinstone J.G."/>
            <person name="Noble R."/>
            <person name="Van Der Wolf J."/>
        </authorList>
    </citation>
    <scope>NUCLEOTIDE SEQUENCE [LARGE SCALE GENOMIC DNA]</scope>
    <source>
        <strain evidence="1 2">IPO3737</strain>
    </source>
</reference>
<feature type="non-terminal residue" evidence="1">
    <location>
        <position position="1"/>
    </location>
</feature>
<dbReference type="EMBL" id="JACAQD010000202">
    <property type="protein sequence ID" value="NWC37622.1"/>
    <property type="molecule type" value="Genomic_DNA"/>
</dbReference>
<dbReference type="AlphaFoldDB" id="A0A7Y7YJC9"/>
<protein>
    <submittedName>
        <fullName evidence="1">Patatin-like phospholipase family protein</fullName>
    </submittedName>
</protein>
<comment type="caution">
    <text evidence="1">The sequence shown here is derived from an EMBL/GenBank/DDBJ whole genome shotgun (WGS) entry which is preliminary data.</text>
</comment>
<organism evidence="1 2">
    <name type="scientific">Pseudomonas gingeri</name>
    <dbReference type="NCBI Taxonomy" id="117681"/>
    <lineage>
        <taxon>Bacteria</taxon>
        <taxon>Pseudomonadati</taxon>
        <taxon>Pseudomonadota</taxon>
        <taxon>Gammaproteobacteria</taxon>
        <taxon>Pseudomonadales</taxon>
        <taxon>Pseudomonadaceae</taxon>
        <taxon>Pseudomonas</taxon>
    </lineage>
</organism>
<evidence type="ECO:0000313" key="1">
    <source>
        <dbReference type="EMBL" id="NWC37622.1"/>
    </source>
</evidence>
<evidence type="ECO:0000313" key="2">
    <source>
        <dbReference type="Proteomes" id="UP000520592"/>
    </source>
</evidence>
<proteinExistence type="predicted"/>